<evidence type="ECO:0000313" key="2">
    <source>
        <dbReference type="EMBL" id="CAB1437169.1"/>
    </source>
</evidence>
<dbReference type="AlphaFoldDB" id="A0A9N7USN1"/>
<sequence>MAARQTVQEALDLIFQDEEADGDLEEDVSEQEDNMEEHSDYSGPLVQWFSNGESPPYRWFDPTWHTPPVITCHHCRLENFNNGVELKCCSNAAETRRDKHQRRRTRAESLP</sequence>
<protein>
    <submittedName>
        <fullName evidence="2">Uncharacterized protein</fullName>
    </submittedName>
</protein>
<evidence type="ECO:0000313" key="3">
    <source>
        <dbReference type="Proteomes" id="UP001153269"/>
    </source>
</evidence>
<comment type="caution">
    <text evidence="2">The sequence shown here is derived from an EMBL/GenBank/DDBJ whole genome shotgun (WGS) entry which is preliminary data.</text>
</comment>
<dbReference type="EMBL" id="CADEAL010001995">
    <property type="protein sequence ID" value="CAB1437169.1"/>
    <property type="molecule type" value="Genomic_DNA"/>
</dbReference>
<feature type="compositionally biased region" description="Acidic residues" evidence="1">
    <location>
        <begin position="16"/>
        <end position="35"/>
    </location>
</feature>
<evidence type="ECO:0000256" key="1">
    <source>
        <dbReference type="SAM" id="MobiDB-lite"/>
    </source>
</evidence>
<feature type="region of interest" description="Disordered" evidence="1">
    <location>
        <begin position="92"/>
        <end position="111"/>
    </location>
</feature>
<feature type="region of interest" description="Disordered" evidence="1">
    <location>
        <begin position="16"/>
        <end position="45"/>
    </location>
</feature>
<accession>A0A9N7USN1</accession>
<keyword evidence="3" id="KW-1185">Reference proteome</keyword>
<dbReference type="Proteomes" id="UP001153269">
    <property type="component" value="Unassembled WGS sequence"/>
</dbReference>
<gene>
    <name evidence="2" type="ORF">PLEPLA_LOCUS25202</name>
</gene>
<reference evidence="2" key="1">
    <citation type="submission" date="2020-03" db="EMBL/GenBank/DDBJ databases">
        <authorList>
            <person name="Weist P."/>
        </authorList>
    </citation>
    <scope>NUCLEOTIDE SEQUENCE</scope>
</reference>
<name>A0A9N7USN1_PLEPL</name>
<organism evidence="2 3">
    <name type="scientific">Pleuronectes platessa</name>
    <name type="common">European plaice</name>
    <dbReference type="NCBI Taxonomy" id="8262"/>
    <lineage>
        <taxon>Eukaryota</taxon>
        <taxon>Metazoa</taxon>
        <taxon>Chordata</taxon>
        <taxon>Craniata</taxon>
        <taxon>Vertebrata</taxon>
        <taxon>Euteleostomi</taxon>
        <taxon>Actinopterygii</taxon>
        <taxon>Neopterygii</taxon>
        <taxon>Teleostei</taxon>
        <taxon>Neoteleostei</taxon>
        <taxon>Acanthomorphata</taxon>
        <taxon>Carangaria</taxon>
        <taxon>Pleuronectiformes</taxon>
        <taxon>Pleuronectoidei</taxon>
        <taxon>Pleuronectidae</taxon>
        <taxon>Pleuronectes</taxon>
    </lineage>
</organism>
<proteinExistence type="predicted"/>